<feature type="domain" description="Lipid/polyisoprenoid-binding YceI-like" evidence="1">
    <location>
        <begin position="23"/>
        <end position="191"/>
    </location>
</feature>
<evidence type="ECO:0000313" key="2">
    <source>
        <dbReference type="EMBL" id="VAW25925.1"/>
    </source>
</evidence>
<evidence type="ECO:0000259" key="1">
    <source>
        <dbReference type="SMART" id="SM00867"/>
    </source>
</evidence>
<dbReference type="SUPFAM" id="SSF101874">
    <property type="entry name" value="YceI-like"/>
    <property type="match status" value="1"/>
</dbReference>
<gene>
    <name evidence="2" type="ORF">MNBD_BACTEROID06-1422</name>
</gene>
<proteinExistence type="predicted"/>
<dbReference type="InterPro" id="IPR007372">
    <property type="entry name" value="Lipid/polyisoprenoid-bd_YceI"/>
</dbReference>
<dbReference type="Gene3D" id="2.40.128.110">
    <property type="entry name" value="Lipid/polyisoprenoid-binding, YceI-like"/>
    <property type="match status" value="1"/>
</dbReference>
<name>A0A3B0U4V7_9ZZZZ</name>
<dbReference type="EMBL" id="UOES01000038">
    <property type="protein sequence ID" value="VAW25925.1"/>
    <property type="molecule type" value="Genomic_DNA"/>
</dbReference>
<sequence length="192" mass="20941">MKNILFLTLALIFGTSINSSAQKFNIDNEISSLTIFGTSTLHDWKLNAEKIIGNAEFEITGKKLKSIKALSIEVPVEPMKSGLDAIDSHMRTAMTANNSSVVTFILKEVTMLAQNTIGGYTVQANGNITIIKNTKPVALQATIEMKDDGSIRIFGETHINMTDYGVAPPQAEMGSIKTEDEVKVVFDVVFVK</sequence>
<dbReference type="PANTHER" id="PTHR34406:SF1">
    <property type="entry name" value="PROTEIN YCEI"/>
    <property type="match status" value="1"/>
</dbReference>
<dbReference type="InterPro" id="IPR036761">
    <property type="entry name" value="TTHA0802/YceI-like_sf"/>
</dbReference>
<dbReference type="SMART" id="SM00867">
    <property type="entry name" value="YceI"/>
    <property type="match status" value="1"/>
</dbReference>
<dbReference type="Pfam" id="PF04264">
    <property type="entry name" value="YceI"/>
    <property type="match status" value="1"/>
</dbReference>
<protein>
    <recommendedName>
        <fullName evidence="1">Lipid/polyisoprenoid-binding YceI-like domain-containing protein</fullName>
    </recommendedName>
</protein>
<organism evidence="2">
    <name type="scientific">hydrothermal vent metagenome</name>
    <dbReference type="NCBI Taxonomy" id="652676"/>
    <lineage>
        <taxon>unclassified sequences</taxon>
        <taxon>metagenomes</taxon>
        <taxon>ecological metagenomes</taxon>
    </lineage>
</organism>
<accession>A0A3B0U4V7</accession>
<reference evidence="2" key="1">
    <citation type="submission" date="2018-06" db="EMBL/GenBank/DDBJ databases">
        <authorList>
            <person name="Zhirakovskaya E."/>
        </authorList>
    </citation>
    <scope>NUCLEOTIDE SEQUENCE</scope>
</reference>
<dbReference type="AlphaFoldDB" id="A0A3B0U4V7"/>
<dbReference type="PANTHER" id="PTHR34406">
    <property type="entry name" value="PROTEIN YCEI"/>
    <property type="match status" value="1"/>
</dbReference>